<dbReference type="EMBL" id="JABFAD010000011">
    <property type="protein sequence ID" value="MBA0812157.1"/>
    <property type="molecule type" value="Genomic_DNA"/>
</dbReference>
<feature type="region of interest" description="Disordered" evidence="1">
    <location>
        <begin position="31"/>
        <end position="69"/>
    </location>
</feature>
<feature type="chain" id="PRO_5029774415" evidence="2">
    <location>
        <begin position="32"/>
        <end position="109"/>
    </location>
</feature>
<feature type="signal peptide" evidence="2">
    <location>
        <begin position="1"/>
        <end position="31"/>
    </location>
</feature>
<evidence type="ECO:0000256" key="1">
    <source>
        <dbReference type="SAM" id="MobiDB-lite"/>
    </source>
</evidence>
<dbReference type="OrthoDB" id="1431686at2759"/>
<proteinExistence type="predicted"/>
<comment type="caution">
    <text evidence="3">The sequence shown here is derived from an EMBL/GenBank/DDBJ whole genome shotgun (WGS) entry which is preliminary data.</text>
</comment>
<keyword evidence="4" id="KW-1185">Reference proteome</keyword>
<keyword evidence="2" id="KW-0732">Signal</keyword>
<name>A0A7J9HQP3_9ROSI</name>
<protein>
    <submittedName>
        <fullName evidence="3">Uncharacterized protein</fullName>
    </submittedName>
</protein>
<gene>
    <name evidence="3" type="ORF">Gohar_026147</name>
</gene>
<accession>A0A7J9HQP3</accession>
<organism evidence="3 4">
    <name type="scientific">Gossypium harknessii</name>
    <dbReference type="NCBI Taxonomy" id="34285"/>
    <lineage>
        <taxon>Eukaryota</taxon>
        <taxon>Viridiplantae</taxon>
        <taxon>Streptophyta</taxon>
        <taxon>Embryophyta</taxon>
        <taxon>Tracheophyta</taxon>
        <taxon>Spermatophyta</taxon>
        <taxon>Magnoliopsida</taxon>
        <taxon>eudicotyledons</taxon>
        <taxon>Gunneridae</taxon>
        <taxon>Pentapetalae</taxon>
        <taxon>rosids</taxon>
        <taxon>malvids</taxon>
        <taxon>Malvales</taxon>
        <taxon>Malvaceae</taxon>
        <taxon>Malvoideae</taxon>
        <taxon>Gossypium</taxon>
    </lineage>
</organism>
<evidence type="ECO:0000313" key="3">
    <source>
        <dbReference type="EMBL" id="MBA0812157.1"/>
    </source>
</evidence>
<sequence>MKSNTSPALAVLTLLLLLSLFLSTGVNTAHASTASSKAKGSSSQGLGNLRADHKRNPQKLVGSSFRRIPPSTSNPIQNKYTVVCMYLHYITKISKTCSFVSVTLSANVE</sequence>
<evidence type="ECO:0000313" key="4">
    <source>
        <dbReference type="Proteomes" id="UP000593560"/>
    </source>
</evidence>
<dbReference type="Proteomes" id="UP000593560">
    <property type="component" value="Unassembled WGS sequence"/>
</dbReference>
<reference evidence="3 4" key="1">
    <citation type="journal article" date="2019" name="Genome Biol. Evol.">
        <title>Insights into the evolution of the New World diploid cottons (Gossypium, subgenus Houzingenia) based on genome sequencing.</title>
        <authorList>
            <person name="Grover C.E."/>
            <person name="Arick M.A. 2nd"/>
            <person name="Thrash A."/>
            <person name="Conover J.L."/>
            <person name="Sanders W.S."/>
            <person name="Peterson D.G."/>
            <person name="Frelichowski J.E."/>
            <person name="Scheffler J.A."/>
            <person name="Scheffler B.E."/>
            <person name="Wendel J.F."/>
        </authorList>
    </citation>
    <scope>NUCLEOTIDE SEQUENCE [LARGE SCALE GENOMIC DNA]</scope>
    <source>
        <strain evidence="3">0</strain>
        <tissue evidence="3">Leaf</tissue>
    </source>
</reference>
<evidence type="ECO:0000256" key="2">
    <source>
        <dbReference type="SAM" id="SignalP"/>
    </source>
</evidence>
<dbReference type="AlphaFoldDB" id="A0A7J9HQP3"/>
<feature type="compositionally biased region" description="Low complexity" evidence="1">
    <location>
        <begin position="31"/>
        <end position="43"/>
    </location>
</feature>